<sequence>MAEELQEKNAILFFMKDYHPPPHVCDFHFIPATRSQRLETAVPVKFEPGLPALDRTELEASTVSSMEGEMNGSNHRTFPNCAARDVTGFKIC</sequence>
<dbReference type="Proteomes" id="UP001187343">
    <property type="component" value="Unassembled WGS sequence"/>
</dbReference>
<gene>
    <name evidence="1" type="ORF">Q8A67_025403</name>
</gene>
<proteinExistence type="predicted"/>
<evidence type="ECO:0000313" key="1">
    <source>
        <dbReference type="EMBL" id="KAK2867286.1"/>
    </source>
</evidence>
<dbReference type="AlphaFoldDB" id="A0AA88NUH6"/>
<dbReference type="EMBL" id="JAUYZG010000025">
    <property type="protein sequence ID" value="KAK2867286.1"/>
    <property type="molecule type" value="Genomic_DNA"/>
</dbReference>
<keyword evidence="2" id="KW-1185">Reference proteome</keyword>
<comment type="caution">
    <text evidence="1">The sequence shown here is derived from an EMBL/GenBank/DDBJ whole genome shotgun (WGS) entry which is preliminary data.</text>
</comment>
<organism evidence="1 2">
    <name type="scientific">Cirrhinus molitorella</name>
    <name type="common">mud carp</name>
    <dbReference type="NCBI Taxonomy" id="172907"/>
    <lineage>
        <taxon>Eukaryota</taxon>
        <taxon>Metazoa</taxon>
        <taxon>Chordata</taxon>
        <taxon>Craniata</taxon>
        <taxon>Vertebrata</taxon>
        <taxon>Euteleostomi</taxon>
        <taxon>Actinopterygii</taxon>
        <taxon>Neopterygii</taxon>
        <taxon>Teleostei</taxon>
        <taxon>Ostariophysi</taxon>
        <taxon>Cypriniformes</taxon>
        <taxon>Cyprinidae</taxon>
        <taxon>Labeoninae</taxon>
        <taxon>Labeonini</taxon>
        <taxon>Cirrhinus</taxon>
    </lineage>
</organism>
<evidence type="ECO:0000313" key="2">
    <source>
        <dbReference type="Proteomes" id="UP001187343"/>
    </source>
</evidence>
<protein>
    <submittedName>
        <fullName evidence="1">Uncharacterized protein</fullName>
    </submittedName>
</protein>
<accession>A0AA88NUH6</accession>
<reference evidence="1" key="1">
    <citation type="submission" date="2023-08" db="EMBL/GenBank/DDBJ databases">
        <title>Chromosome-level Genome Assembly of mud carp (Cirrhinus molitorella).</title>
        <authorList>
            <person name="Liu H."/>
        </authorList>
    </citation>
    <scope>NUCLEOTIDE SEQUENCE</scope>
    <source>
        <strain evidence="1">Prfri</strain>
        <tissue evidence="1">Muscle</tissue>
    </source>
</reference>
<name>A0AA88NUH6_9TELE</name>